<protein>
    <submittedName>
        <fullName evidence="3">NAD(P)-binding domain-containing protein</fullName>
    </submittedName>
</protein>
<gene>
    <name evidence="3" type="ORF">ACFQZ6_34890</name>
</gene>
<dbReference type="RefSeq" id="WP_381617739.1">
    <property type="nucleotide sequence ID" value="NZ_JBHTEB010000001.1"/>
</dbReference>
<sequence length="111" mass="11369">MPVGFIGLEVMGRPMALNLARAAFLVLADEGAVDAVPGRGPPGSPVSGCRGGRTATARVGGRFGRTPRRYPVWVSTSAPPPRSVGPASTGADATPFPGAVDAEGVRGQWWE</sequence>
<proteinExistence type="predicted"/>
<evidence type="ECO:0000313" key="4">
    <source>
        <dbReference type="Proteomes" id="UP001597023"/>
    </source>
</evidence>
<dbReference type="EMBL" id="JBHTEB010000001">
    <property type="protein sequence ID" value="MFD0319313.1"/>
    <property type="molecule type" value="Genomic_DNA"/>
</dbReference>
<feature type="domain" description="6-phosphogluconate dehydrogenase NADP-binding" evidence="2">
    <location>
        <begin position="3"/>
        <end position="27"/>
    </location>
</feature>
<keyword evidence="4" id="KW-1185">Reference proteome</keyword>
<evidence type="ECO:0000259" key="2">
    <source>
        <dbReference type="Pfam" id="PF03446"/>
    </source>
</evidence>
<evidence type="ECO:0000256" key="1">
    <source>
        <dbReference type="SAM" id="MobiDB-lite"/>
    </source>
</evidence>
<comment type="caution">
    <text evidence="3">The sequence shown here is derived from an EMBL/GenBank/DDBJ whole genome shotgun (WGS) entry which is preliminary data.</text>
</comment>
<name>A0ABW2WIQ3_9ACTN</name>
<reference evidence="4" key="1">
    <citation type="journal article" date="2019" name="Int. J. Syst. Evol. Microbiol.">
        <title>The Global Catalogue of Microorganisms (GCM) 10K type strain sequencing project: providing services to taxonomists for standard genome sequencing and annotation.</title>
        <authorList>
            <consortium name="The Broad Institute Genomics Platform"/>
            <consortium name="The Broad Institute Genome Sequencing Center for Infectious Disease"/>
            <person name="Wu L."/>
            <person name="Ma J."/>
        </authorList>
    </citation>
    <scope>NUCLEOTIDE SEQUENCE [LARGE SCALE GENOMIC DNA]</scope>
    <source>
        <strain evidence="4">CGMCC 4.7400</strain>
    </source>
</reference>
<accession>A0ABW2WIQ3</accession>
<dbReference type="Proteomes" id="UP001597023">
    <property type="component" value="Unassembled WGS sequence"/>
</dbReference>
<dbReference type="Gene3D" id="3.40.50.720">
    <property type="entry name" value="NAD(P)-binding Rossmann-like Domain"/>
    <property type="match status" value="1"/>
</dbReference>
<dbReference type="InterPro" id="IPR006115">
    <property type="entry name" value="6PGDH_NADP-bd"/>
</dbReference>
<dbReference type="Pfam" id="PF03446">
    <property type="entry name" value="NAD_binding_2"/>
    <property type="match status" value="1"/>
</dbReference>
<organism evidence="3 4">
    <name type="scientific">Streptomyces flavalbus</name>
    <dbReference type="NCBI Taxonomy" id="2665155"/>
    <lineage>
        <taxon>Bacteria</taxon>
        <taxon>Bacillati</taxon>
        <taxon>Actinomycetota</taxon>
        <taxon>Actinomycetes</taxon>
        <taxon>Kitasatosporales</taxon>
        <taxon>Streptomycetaceae</taxon>
        <taxon>Streptomyces</taxon>
    </lineage>
</organism>
<feature type="compositionally biased region" description="Low complexity" evidence="1">
    <location>
        <begin position="45"/>
        <end position="60"/>
    </location>
</feature>
<feature type="region of interest" description="Disordered" evidence="1">
    <location>
        <begin position="38"/>
        <end position="111"/>
    </location>
</feature>
<evidence type="ECO:0000313" key="3">
    <source>
        <dbReference type="EMBL" id="MFD0319313.1"/>
    </source>
</evidence>